<evidence type="ECO:0000313" key="23">
    <source>
        <dbReference type="EMBL" id="CAG8558900.1"/>
    </source>
</evidence>
<feature type="transmembrane region" description="Helical" evidence="21">
    <location>
        <begin position="84"/>
        <end position="107"/>
    </location>
</feature>
<keyword evidence="5 21" id="KW-0109">Calcium transport</keyword>
<dbReference type="Gene3D" id="1.20.1110.10">
    <property type="entry name" value="Calcium-transporting ATPase, transmembrane domain"/>
    <property type="match status" value="1"/>
</dbReference>
<dbReference type="Pfam" id="PF08282">
    <property type="entry name" value="Hydrolase_3"/>
    <property type="match status" value="1"/>
</dbReference>
<keyword evidence="16 21" id="KW-0406">Ion transport</keyword>
<sequence length="2074" mass="230061">MDEPYVKTCEEVLEFFNVDITKGLTEKQIKENEKIFGKNELPQEEPTPLLELILEQFKDQLVIILLISAAISFVLALIEDSEDQSTAFVEPIVILLILIANATVGVIQETNAEKAIEALKEYSPDEAKVLRDGHLSKLHASELVPGDIIDVAVGDKIPADCRVLKIYSSALRVDQAIFTGESVSVNKDTRPIEDRQAVKQDQTNILFTGTTVVLGKARAVIVKTGANTAIGDIHENIASQISAKTPLKLKLDEFGDQLAKVITVICILVWLINIRHFNDPSHHGWLKGAIYYFKIAVALAVAAIPEGLAVVITTCLALGTKKMAKKNAIVRSLPSVETLGCTSVICSDKTGTLTTNQYHIDGSNYSPHGKILTANGETVNFLPENSPCINDLAKICALCNDSRIAYDDTTESYHNVGEPTEAALKVLVEKLGTDSNSFNNTLASCSSKARATACNDYYENRFHRLATLEFSRDRKSMSVIVQNNDKSTLFVKGAPESILNRCTCIQLYSSSTPITLTPIIREKLFEKLLEYGHKGLRVLAMAKIENCPTNWDLRDPSNFVQFEKDMTFIGLVGMLDPPRPEVVEAIKKCKTAGIRVIVITGDNQNTAEAICRSIGIFGEHEDLTGKSYTGRQFDDFSNDEKAEILKRASLFSRTEPSHKSQLVDILQKNGEIVAMTGDGVNDAPALKKADIGIAMGSGTDVAKLAADMVLADDNFASIEGAVEEGRSIYNNTKQFIRYLISSNIGEVVSIFLTVLLGMPEALIPVQLLWVNLVTDGLPATALGFNPADHEIMRRPPRNPREPFVGKWLFFRYMVVGTYVGAATVFAYAWWFMFYSEGPQISFEQLTNFHRCSDLFPEIGCEMFTNIMASRATTMSLSVLVTIEMFNATNSLSENDSLFTLPPPTTINVAVVGHFSGTKQQEIVVSRVTRLEFLRADPNSGKLQTLLTHDVFGIIRSLTPFRLTGGSKVGSDSGRIVILEYNPTKNRFDKIHQETFGKSGCRRIVPGQYLAVDPKGRSVMIGAIEKQKLVYILNRDSAANLTISSPLEAHKSHTLVHHCIGLDVGFDNPVFACLEVDYSEADLDHTGEAFNNTEKMLTYYELDLGLNHVVRKWSDPVDARANMLFAVPGGNDGPSGVLVCSENFITYKHQLSPELRVPIPRRKNPLEDSSRGLIIVAGVMHKMKGVFFFLLQSEEGDIYKITLDYEDDKVKAIKIKYFDTVPIAASLCILRAGFLFVAAEFGNHRLYSFTSLGDDNDEPEWSSENFMDTDLNHPALAYFTPRELQNLERADELESLNPLIDAKVLNLTDDDTPQLYALCGRGACSTFRILRHGLEVSEMAVSELPGNPNAVWTTKLKSDDEFDAYIIVSFVNATLVLSIGETVEEVTDTGFLATTPTLDVHQLGDDALLQIYPQGLRHIRADRRVNEWKTPGNRAIVKATTNKRQVVIALTGGELVYFELDNQGQLNEYQERKEMTANVHCLSIGEVPEGRQRSRFLAVGCDDNAVRILSLDPDNTLEVLSTQGLSAPPQSLSIIEMMDIGTDASHGTLYLNIGLQNGVLLRTVLDTITGALTDTRQRFLGARPVKLFQVKIQGSPAVLALSSRPWLSYTFQSRLHLTPLSYDMLEYGSNFTSPQVPEGIVAISANTLRIFAVEKLGTVFNQATIQLKYTPRHFILHPISRNFVIIESEHNTFSPAEKEKALEAKAKSGVEYDPKLLELPPDTFGLPKAEHGKWASCIRVLNPFQGETMSLVELEDNEAAFSIATVNFHGQNNELFLVVGTAKDANLAPRTCSAGYLHVYQFVDEGNTLKLVHKTQCDDIPLALLGFQGRLIAGVGKALRIYDMGKRKLLRKCESKAIPNCIVNLHTQGNRIIVCDMQESVHYASYRPHDNRIIIFADDTTPRWITTTTMIDYDTLAGGDKFGDFFIDRLPAETSEEVDEDPTGNKIMYEKGYLMGDIITSLHRTTLVAGGREILTYTGIMGSIGVFVPFLTREDIEFFQTLEMHMRNEASPLAGRDHLQYRSFYAPVKSMVDGDLCEQYNLLPMDKKKMIAEELDRTPAEIQKKIEDMRVMAAF</sequence>
<dbReference type="GO" id="GO:0005388">
    <property type="term" value="F:P-type calcium transporter activity"/>
    <property type="evidence" value="ECO:0007669"/>
    <property type="project" value="UniProtKB-EC"/>
</dbReference>
<dbReference type="NCBIfam" id="TIGR01494">
    <property type="entry name" value="ATPase_P-type"/>
    <property type="match status" value="2"/>
</dbReference>
<dbReference type="InterPro" id="IPR018303">
    <property type="entry name" value="ATPase_P-typ_P_site"/>
</dbReference>
<keyword evidence="11 21" id="KW-0067">ATP-binding</keyword>
<evidence type="ECO:0000256" key="1">
    <source>
        <dbReference type="ARBA" id="ARBA00004123"/>
    </source>
</evidence>
<dbReference type="Pfam" id="PF13246">
    <property type="entry name" value="Cation_ATPase"/>
    <property type="match status" value="1"/>
</dbReference>
<dbReference type="SUPFAM" id="SSF81660">
    <property type="entry name" value="Metal cation-transporting ATPase, ATP-binding domain N"/>
    <property type="match status" value="1"/>
</dbReference>
<dbReference type="SUPFAM" id="SSF81653">
    <property type="entry name" value="Calcium ATPase, transduction domain A"/>
    <property type="match status" value="1"/>
</dbReference>
<keyword evidence="4" id="KW-0597">Phosphoprotein</keyword>
<feature type="transmembrane region" description="Helical" evidence="21">
    <location>
        <begin position="735"/>
        <end position="756"/>
    </location>
</feature>
<evidence type="ECO:0000256" key="12">
    <source>
        <dbReference type="ARBA" id="ARBA00022842"/>
    </source>
</evidence>
<dbReference type="OrthoDB" id="436637at2759"/>
<keyword evidence="24" id="KW-1185">Reference proteome</keyword>
<evidence type="ECO:0000259" key="22">
    <source>
        <dbReference type="SMART" id="SM00831"/>
    </source>
</evidence>
<dbReference type="Pfam" id="PF00689">
    <property type="entry name" value="Cation_ATPase_C"/>
    <property type="match status" value="1"/>
</dbReference>
<evidence type="ECO:0000256" key="19">
    <source>
        <dbReference type="ARBA" id="ARBA00023242"/>
    </source>
</evidence>
<dbReference type="InterPro" id="IPR023298">
    <property type="entry name" value="ATPase_P-typ_TM_dom_sf"/>
</dbReference>
<dbReference type="GO" id="GO:0016887">
    <property type="term" value="F:ATP hydrolysis activity"/>
    <property type="evidence" value="ECO:0007669"/>
    <property type="project" value="InterPro"/>
</dbReference>
<evidence type="ECO:0000256" key="16">
    <source>
        <dbReference type="ARBA" id="ARBA00023065"/>
    </source>
</evidence>
<keyword evidence="6" id="KW-0507">mRNA processing</keyword>
<dbReference type="GO" id="GO:0006397">
    <property type="term" value="P:mRNA processing"/>
    <property type="evidence" value="ECO:0007669"/>
    <property type="project" value="UniProtKB-KW"/>
</dbReference>
<reference evidence="23" key="1">
    <citation type="submission" date="2021-06" db="EMBL/GenBank/DDBJ databases">
        <authorList>
            <person name="Kallberg Y."/>
            <person name="Tangrot J."/>
            <person name="Rosling A."/>
        </authorList>
    </citation>
    <scope>NUCLEOTIDE SEQUENCE</scope>
    <source>
        <strain evidence="23">FL966</strain>
    </source>
</reference>
<evidence type="ECO:0000313" key="24">
    <source>
        <dbReference type="Proteomes" id="UP000789759"/>
    </source>
</evidence>
<evidence type="ECO:0000256" key="17">
    <source>
        <dbReference type="ARBA" id="ARBA00023136"/>
    </source>
</evidence>
<dbReference type="InterPro" id="IPR005782">
    <property type="entry name" value="P-type_ATPase_IIA"/>
</dbReference>
<dbReference type="FunFam" id="2.130.10.10:FF:001143">
    <property type="entry name" value="Pre-mRNA-splicing factor rse-1, putative"/>
    <property type="match status" value="1"/>
</dbReference>
<dbReference type="Gene3D" id="2.70.150.10">
    <property type="entry name" value="Calcium-transporting ATPase, cytoplasmic transduction domain A"/>
    <property type="match status" value="1"/>
</dbReference>
<keyword evidence="13" id="KW-0703">Sarcoplasmic reticulum</keyword>
<dbReference type="NCBIfam" id="TIGR01116">
    <property type="entry name" value="ATPase-IIA1_Ca"/>
    <property type="match status" value="1"/>
</dbReference>
<feature type="transmembrane region" description="Helical" evidence="21">
    <location>
        <begin position="808"/>
        <end position="832"/>
    </location>
</feature>
<dbReference type="PROSITE" id="PS00154">
    <property type="entry name" value="ATPASE_E1_E2"/>
    <property type="match status" value="1"/>
</dbReference>
<dbReference type="SUPFAM" id="SSF81665">
    <property type="entry name" value="Calcium ATPase, transmembrane domain M"/>
    <property type="match status" value="1"/>
</dbReference>
<feature type="domain" description="Cation-transporting P-type ATPase N-terminal" evidence="22">
    <location>
        <begin position="3"/>
        <end position="77"/>
    </location>
</feature>
<evidence type="ECO:0000256" key="11">
    <source>
        <dbReference type="ARBA" id="ARBA00022840"/>
    </source>
</evidence>
<proteinExistence type="inferred from homology"/>
<dbReference type="InterPro" id="IPR008250">
    <property type="entry name" value="ATPase_P-typ_transduc_dom_A_sf"/>
</dbReference>
<keyword evidence="14" id="KW-1278">Translocase</keyword>
<dbReference type="InterPro" id="IPR058543">
    <property type="entry name" value="Beta-prop_RSE1/DDB1/CPSF1_2nd"/>
</dbReference>
<keyword evidence="10 21" id="KW-0106">Calcium</keyword>
<dbReference type="Gene3D" id="1.10.150.910">
    <property type="match status" value="1"/>
</dbReference>
<dbReference type="PRINTS" id="PR00120">
    <property type="entry name" value="HATPASE"/>
</dbReference>
<dbReference type="GO" id="GO:0016020">
    <property type="term" value="C:membrane"/>
    <property type="evidence" value="ECO:0007669"/>
    <property type="project" value="UniProtKB-SubCell"/>
</dbReference>
<name>A0A9N9FVG6_9GLOM</name>
<dbReference type="SUPFAM" id="SSF56784">
    <property type="entry name" value="HAD-like"/>
    <property type="match status" value="1"/>
</dbReference>
<keyword evidence="7 21" id="KW-0812">Transmembrane</keyword>
<evidence type="ECO:0000256" key="2">
    <source>
        <dbReference type="ARBA" id="ARBA00004326"/>
    </source>
</evidence>
<dbReference type="InterPro" id="IPR006068">
    <property type="entry name" value="ATPase_P-typ_cation-transptr_C"/>
</dbReference>
<dbReference type="SFLD" id="SFLDF00027">
    <property type="entry name" value="p-type_atpase"/>
    <property type="match status" value="1"/>
</dbReference>
<keyword evidence="12" id="KW-0460">Magnesium</keyword>
<evidence type="ECO:0000256" key="14">
    <source>
        <dbReference type="ARBA" id="ARBA00022967"/>
    </source>
</evidence>
<evidence type="ECO:0000256" key="13">
    <source>
        <dbReference type="ARBA" id="ARBA00022951"/>
    </source>
</evidence>
<dbReference type="InterPro" id="IPR004871">
    <property type="entry name" value="RSE1/DDB1/CPSF1_C"/>
</dbReference>
<evidence type="ECO:0000256" key="5">
    <source>
        <dbReference type="ARBA" id="ARBA00022568"/>
    </source>
</evidence>
<evidence type="ECO:0000256" key="6">
    <source>
        <dbReference type="ARBA" id="ARBA00022664"/>
    </source>
</evidence>
<dbReference type="SUPFAM" id="SSF50978">
    <property type="entry name" value="WD40 repeat-like"/>
    <property type="match status" value="1"/>
</dbReference>
<organism evidence="23 24">
    <name type="scientific">Cetraspora pellucida</name>
    <dbReference type="NCBI Taxonomy" id="1433469"/>
    <lineage>
        <taxon>Eukaryota</taxon>
        <taxon>Fungi</taxon>
        <taxon>Fungi incertae sedis</taxon>
        <taxon>Mucoromycota</taxon>
        <taxon>Glomeromycotina</taxon>
        <taxon>Glomeromycetes</taxon>
        <taxon>Diversisporales</taxon>
        <taxon>Gigasporaceae</taxon>
        <taxon>Cetraspora</taxon>
    </lineage>
</organism>
<dbReference type="Gene3D" id="3.40.50.1000">
    <property type="entry name" value="HAD superfamily/HAD-like"/>
    <property type="match status" value="1"/>
</dbReference>
<evidence type="ECO:0000256" key="8">
    <source>
        <dbReference type="ARBA" id="ARBA00022728"/>
    </source>
</evidence>
<evidence type="ECO:0000256" key="4">
    <source>
        <dbReference type="ARBA" id="ARBA00022553"/>
    </source>
</evidence>
<dbReference type="Pfam" id="PF00690">
    <property type="entry name" value="Cation_ATPase_N"/>
    <property type="match status" value="1"/>
</dbReference>
<dbReference type="InterPro" id="IPR044492">
    <property type="entry name" value="P_typ_ATPase_HD_dom"/>
</dbReference>
<comment type="similarity">
    <text evidence="20">Belongs to the RSE1 family.</text>
</comment>
<comment type="function">
    <text evidence="21">Catalyzes the hydrolysis of ATP coupled with the transport of calcium.</text>
</comment>
<evidence type="ECO:0000256" key="9">
    <source>
        <dbReference type="ARBA" id="ARBA00022741"/>
    </source>
</evidence>
<dbReference type="Gene3D" id="3.40.1110.10">
    <property type="entry name" value="Calcium-transporting ATPase, cytoplasmic domain N"/>
    <property type="match status" value="1"/>
</dbReference>
<dbReference type="FunFam" id="3.40.50.1000:FF:000005">
    <property type="entry name" value="Calcium-transporting ATPase 1"/>
    <property type="match status" value="1"/>
</dbReference>
<dbReference type="FunFam" id="3.40.1110.10:FF:000003">
    <property type="entry name" value="Calcium-transporting ATPase"/>
    <property type="match status" value="1"/>
</dbReference>
<feature type="transmembrane region" description="Helical" evidence="21">
    <location>
        <begin position="289"/>
        <end position="318"/>
    </location>
</feature>
<dbReference type="Proteomes" id="UP000789759">
    <property type="component" value="Unassembled WGS sequence"/>
</dbReference>
<dbReference type="EC" id="7.2.2.10" evidence="21"/>
<dbReference type="Pfam" id="PF00122">
    <property type="entry name" value="E1-E2_ATPase"/>
    <property type="match status" value="1"/>
</dbReference>
<comment type="subcellular location">
    <subcellularLocation>
        <location evidence="21">Membrane</location>
        <topology evidence="21">Multi-pass membrane protein</topology>
    </subcellularLocation>
    <subcellularLocation>
        <location evidence="1">Nucleus</location>
    </subcellularLocation>
    <subcellularLocation>
        <location evidence="2">Sarcoplasmic reticulum membrane</location>
        <topology evidence="2">Multi-pass membrane protein</topology>
    </subcellularLocation>
</comment>
<evidence type="ECO:0000256" key="18">
    <source>
        <dbReference type="ARBA" id="ARBA00023187"/>
    </source>
</evidence>
<dbReference type="SFLD" id="SFLDG00002">
    <property type="entry name" value="C1.7:_P-type_atpase_like"/>
    <property type="match status" value="1"/>
</dbReference>
<keyword evidence="9 21" id="KW-0547">Nucleotide-binding</keyword>
<comment type="caution">
    <text evidence="23">The sequence shown here is derived from an EMBL/GenBank/DDBJ whole genome shotgun (WGS) entry which is preliminary data.</text>
</comment>
<dbReference type="FunFam" id="2.70.150.10:FF:000014">
    <property type="entry name" value="Calcium-transporting ATPase, putative"/>
    <property type="match status" value="1"/>
</dbReference>
<evidence type="ECO:0000256" key="20">
    <source>
        <dbReference type="ARBA" id="ARBA00038266"/>
    </source>
</evidence>
<dbReference type="InterPro" id="IPR036322">
    <property type="entry name" value="WD40_repeat_dom_sf"/>
</dbReference>
<dbReference type="Pfam" id="PF23726">
    <property type="entry name" value="Beta-prop_RSE1_2nd"/>
    <property type="match status" value="1"/>
</dbReference>
<feature type="transmembrane region" description="Helical" evidence="21">
    <location>
        <begin position="258"/>
        <end position="277"/>
    </location>
</feature>
<dbReference type="PANTHER" id="PTHR42861">
    <property type="entry name" value="CALCIUM-TRANSPORTING ATPASE"/>
    <property type="match status" value="1"/>
</dbReference>
<evidence type="ECO:0000256" key="10">
    <source>
        <dbReference type="ARBA" id="ARBA00022837"/>
    </source>
</evidence>
<dbReference type="FunFam" id="2.130.10.10:FF:000031">
    <property type="entry name" value="Splicing factor 3b subunit 3"/>
    <property type="match status" value="1"/>
</dbReference>
<dbReference type="InterPro" id="IPR015943">
    <property type="entry name" value="WD40/YVTN_repeat-like_dom_sf"/>
</dbReference>
<dbReference type="PRINTS" id="PR00119">
    <property type="entry name" value="CATATPASE"/>
</dbReference>
<dbReference type="SFLD" id="SFLDS00003">
    <property type="entry name" value="Haloacid_Dehalogenase"/>
    <property type="match status" value="1"/>
</dbReference>
<dbReference type="InterPro" id="IPR059000">
    <property type="entry name" value="ATPase_P-type_domA"/>
</dbReference>
<protein>
    <recommendedName>
        <fullName evidence="21">Calcium-transporting ATPase</fullName>
        <ecNumber evidence="21">7.2.2.10</ecNumber>
    </recommendedName>
</protein>
<dbReference type="SMART" id="SM00831">
    <property type="entry name" value="Cation_ATPase_N"/>
    <property type="match status" value="1"/>
</dbReference>
<dbReference type="GO" id="GO:0005524">
    <property type="term" value="F:ATP binding"/>
    <property type="evidence" value="ECO:0007669"/>
    <property type="project" value="UniProtKB-KW"/>
</dbReference>
<accession>A0A9N9FVG6</accession>
<evidence type="ECO:0000256" key="21">
    <source>
        <dbReference type="RuleBase" id="RU361146"/>
    </source>
</evidence>
<dbReference type="InterPro" id="IPR004014">
    <property type="entry name" value="ATPase_P-typ_cation-transptr_N"/>
</dbReference>
<comment type="similarity">
    <text evidence="21">Belongs to the cation transport ATPase (P-type) (TC 3.A.3) family.</text>
</comment>
<dbReference type="FunFam" id="1.20.1110.10:FF:000065">
    <property type="entry name" value="Sarcoplasmic/endoplasmic reticulum calcium ATPase 1"/>
    <property type="match status" value="2"/>
</dbReference>
<dbReference type="GO" id="GO:0003676">
    <property type="term" value="F:nucleic acid binding"/>
    <property type="evidence" value="ECO:0007669"/>
    <property type="project" value="InterPro"/>
</dbReference>
<keyword evidence="8" id="KW-0747">Spliceosome</keyword>
<dbReference type="Pfam" id="PF03178">
    <property type="entry name" value="CPSF_A"/>
    <property type="match status" value="1"/>
</dbReference>
<feature type="transmembrane region" description="Helical" evidence="21">
    <location>
        <begin position="61"/>
        <end position="78"/>
    </location>
</feature>
<keyword evidence="3 21" id="KW-0813">Transport</keyword>
<keyword evidence="17 21" id="KW-0472">Membrane</keyword>
<dbReference type="InterPro" id="IPR001757">
    <property type="entry name" value="P_typ_ATPase"/>
</dbReference>
<dbReference type="FunFam" id="1.10.150.910:FF:000002">
    <property type="entry name" value="Splicing factor 3B subunit 3"/>
    <property type="match status" value="1"/>
</dbReference>
<evidence type="ECO:0000256" key="3">
    <source>
        <dbReference type="ARBA" id="ARBA00022448"/>
    </source>
</evidence>
<dbReference type="InterPro" id="IPR036412">
    <property type="entry name" value="HAD-like_sf"/>
</dbReference>
<evidence type="ECO:0000256" key="7">
    <source>
        <dbReference type="ARBA" id="ARBA00022692"/>
    </source>
</evidence>
<feature type="transmembrane region" description="Helical" evidence="21">
    <location>
        <begin position="768"/>
        <end position="787"/>
    </location>
</feature>
<keyword evidence="18" id="KW-0508">mRNA splicing</keyword>
<dbReference type="InterPro" id="IPR023299">
    <property type="entry name" value="ATPase_P-typ_cyto_dom_N"/>
</dbReference>
<dbReference type="Pfam" id="PF10433">
    <property type="entry name" value="Beta-prop_RSE1_1st"/>
    <property type="match status" value="1"/>
</dbReference>
<dbReference type="GO" id="GO:0005681">
    <property type="term" value="C:spliceosomal complex"/>
    <property type="evidence" value="ECO:0007669"/>
    <property type="project" value="UniProtKB-KW"/>
</dbReference>
<comment type="catalytic activity">
    <reaction evidence="21">
        <text>Ca(2+)(in) + ATP + H2O = Ca(2+)(out) + ADP + phosphate + H(+)</text>
        <dbReference type="Rhea" id="RHEA:18105"/>
        <dbReference type="ChEBI" id="CHEBI:15377"/>
        <dbReference type="ChEBI" id="CHEBI:15378"/>
        <dbReference type="ChEBI" id="CHEBI:29108"/>
        <dbReference type="ChEBI" id="CHEBI:30616"/>
        <dbReference type="ChEBI" id="CHEBI:43474"/>
        <dbReference type="ChEBI" id="CHEBI:456216"/>
        <dbReference type="EC" id="7.2.2.10"/>
    </reaction>
</comment>
<keyword evidence="19" id="KW-0539">Nucleus</keyword>
<dbReference type="InterPro" id="IPR018846">
    <property type="entry name" value="Beta-prop_RSE1/DDB1/CPSF1_1st"/>
</dbReference>
<dbReference type="Gene3D" id="2.130.10.10">
    <property type="entry name" value="YVTN repeat-like/Quinoprotein amine dehydrogenase"/>
    <property type="match status" value="1"/>
</dbReference>
<dbReference type="GO" id="GO:0008380">
    <property type="term" value="P:RNA splicing"/>
    <property type="evidence" value="ECO:0007669"/>
    <property type="project" value="UniProtKB-KW"/>
</dbReference>
<evidence type="ECO:0000256" key="15">
    <source>
        <dbReference type="ARBA" id="ARBA00022989"/>
    </source>
</evidence>
<comment type="caution">
    <text evidence="21">Lacks conserved residue(s) required for the propagation of feature annotation.</text>
</comment>
<gene>
    <name evidence="23" type="ORF">CPELLU_LOCUS5109</name>
</gene>
<keyword evidence="15 21" id="KW-1133">Transmembrane helix</keyword>
<dbReference type="InterPro" id="IPR023214">
    <property type="entry name" value="HAD_sf"/>
</dbReference>
<dbReference type="EMBL" id="CAJVQA010002839">
    <property type="protein sequence ID" value="CAG8558900.1"/>
    <property type="molecule type" value="Genomic_DNA"/>
</dbReference>